<sequence length="394" mass="41807">MAKAARMDQRRGGFRSRARKLMALCIGGVLLLSGGHAGADYLREGTLQRDLEPEPEAETQTEPVLSGQVATCTLPTVGVGASTGDNATSALTLSKDNLTATLKCSGKDYVAIPKLMQKVCSATVQDPTVAGCKNDTQGTGNGKQVQLESLLGSSRRIVWNKTSPTPDQAKEGEEWTLQLQETDLPLTDKTFFVGCDQTDPKPQQAAGACKVDVVVKARPSSLADNNVVTCAYGKDSNPEPLKVEMTTENNTLTIQCGSEGSLNPESYATQYCDLQGELENCTLKKFEDILPTFATSWWSKADDSRSATLTIPETDFPESEQQFRVGCVYKDDISDGPEPRAKGAKTVESQADATTSNCNVIVTVKSGSFASSSGQLVPTIAGAAAMTGLLVGSL</sequence>
<protein>
    <submittedName>
        <fullName evidence="2">SRS domain-containing protein</fullName>
    </submittedName>
</protein>
<dbReference type="RefSeq" id="XP_003884394.1">
    <property type="nucleotide sequence ID" value="XM_003884345.1"/>
</dbReference>
<reference evidence="2" key="1">
    <citation type="submission" date="2011-02" db="EMBL/GenBank/DDBJ databases">
        <authorList>
            <person name="Aslett M."/>
        </authorList>
    </citation>
    <scope>NUCLEOTIDE SEQUENCE</scope>
    <source>
        <strain evidence="2">Liverpool</strain>
    </source>
</reference>
<feature type="domain" description="SRS" evidence="1">
    <location>
        <begin position="68"/>
        <end position="215"/>
    </location>
</feature>
<dbReference type="InterPro" id="IPR028352">
    <property type="entry name" value="Surface_antig_SAG1"/>
</dbReference>
<dbReference type="GO" id="GO:0016020">
    <property type="term" value="C:membrane"/>
    <property type="evidence" value="ECO:0007669"/>
    <property type="project" value="InterPro"/>
</dbReference>
<gene>
    <name evidence="3" type="ORF">BN1204_047940</name>
    <name evidence="2" type="ORF">NCLIV_047940</name>
</gene>
<dbReference type="OrthoDB" id="331001at2759"/>
<dbReference type="SUPFAM" id="SSF74877">
    <property type="entry name" value="Major surface antigen p30, SAG1"/>
    <property type="match status" value="2"/>
</dbReference>
<dbReference type="InParanoid" id="F0VM86"/>
<evidence type="ECO:0000313" key="3">
    <source>
        <dbReference type="EMBL" id="CEL69070.1"/>
    </source>
</evidence>
<reference evidence="2" key="2">
    <citation type="submission" date="2011-03" db="EMBL/GenBank/DDBJ databases">
        <title>Comparative genomics and transcriptomics of Neospora caninum and Toxoplasma gondii.</title>
        <authorList>
            <person name="Reid A.J."/>
            <person name="Sohal A."/>
            <person name="Harris D."/>
            <person name="Quail M."/>
            <person name="Sanders M."/>
            <person name="Berriman M."/>
            <person name="Wastling J.M."/>
            <person name="Pain A."/>
        </authorList>
    </citation>
    <scope>NUCLEOTIDE SEQUENCE</scope>
    <source>
        <strain evidence="2">Liverpool</strain>
    </source>
</reference>
<reference evidence="3" key="4">
    <citation type="journal article" date="2015" name="PLoS ONE">
        <title>Comprehensive Evaluation of Toxoplasma gondii VEG and Neospora caninum LIV Genomes with Tachyzoite Stage Transcriptome and Proteome Defines Novel Transcript Features.</title>
        <authorList>
            <person name="Ramaprasad A."/>
            <person name="Mourier T."/>
            <person name="Naeem R."/>
            <person name="Malas T.B."/>
            <person name="Moussa E."/>
            <person name="Panigrahi A."/>
            <person name="Vermont S.J."/>
            <person name="Otto T.D."/>
            <person name="Wastling J."/>
            <person name="Pain A."/>
        </authorList>
    </citation>
    <scope>NUCLEOTIDE SEQUENCE</scope>
    <source>
        <strain evidence="3">Liverpool</strain>
    </source>
</reference>
<evidence type="ECO:0000313" key="2">
    <source>
        <dbReference type="EMBL" id="CBZ54364.1"/>
    </source>
</evidence>
<evidence type="ECO:0000259" key="1">
    <source>
        <dbReference type="Pfam" id="PF04092"/>
    </source>
</evidence>
<dbReference type="eggNOG" id="ENOG502TMH1">
    <property type="taxonomic scope" value="Eukaryota"/>
</dbReference>
<dbReference type="VEuPathDB" id="ToxoDB:NCLIV_047940"/>
<dbReference type="GeneID" id="13442295"/>
<organism evidence="2 4">
    <name type="scientific">Neospora caninum (strain Liverpool)</name>
    <dbReference type="NCBI Taxonomy" id="572307"/>
    <lineage>
        <taxon>Eukaryota</taxon>
        <taxon>Sar</taxon>
        <taxon>Alveolata</taxon>
        <taxon>Apicomplexa</taxon>
        <taxon>Conoidasida</taxon>
        <taxon>Coccidia</taxon>
        <taxon>Eucoccidiorida</taxon>
        <taxon>Eimeriorina</taxon>
        <taxon>Sarcocystidae</taxon>
        <taxon>Neospora</taxon>
    </lineage>
</organism>
<dbReference type="EMBL" id="FR823391">
    <property type="protein sequence ID" value="CBZ54364.1"/>
    <property type="molecule type" value="Genomic_DNA"/>
</dbReference>
<feature type="domain" description="SRS" evidence="1">
    <location>
        <begin position="226"/>
        <end position="364"/>
    </location>
</feature>
<dbReference type="EMBL" id="LN714485">
    <property type="protein sequence ID" value="CEL69070.1"/>
    <property type="molecule type" value="Genomic_DNA"/>
</dbReference>
<evidence type="ECO:0000313" key="4">
    <source>
        <dbReference type="Proteomes" id="UP000007494"/>
    </source>
</evidence>
<dbReference type="InterPro" id="IPR036755">
    <property type="entry name" value="SRS_dom_sf"/>
</dbReference>
<dbReference type="Proteomes" id="UP000007494">
    <property type="component" value="Chromosome X"/>
</dbReference>
<dbReference type="Pfam" id="PF04092">
    <property type="entry name" value="SAG"/>
    <property type="match status" value="2"/>
</dbReference>
<dbReference type="InterPro" id="IPR007226">
    <property type="entry name" value="SRS_dom"/>
</dbReference>
<dbReference type="OMA" id="MTTEMNT"/>
<name>F0VM86_NEOCL</name>
<reference evidence="4" key="3">
    <citation type="journal article" date="2012" name="PLoS Pathog.">
        <title>Comparative genomics of the apicomplexan parasites Toxoplasma gondii and Neospora caninum: Coccidia differing in host range and transmission strategy.</title>
        <authorList>
            <person name="Reid A.J."/>
            <person name="Vermont S.J."/>
            <person name="Cotton J.A."/>
            <person name="Harris D."/>
            <person name="Hill-Cawthorne G.A."/>
            <person name="Konen-Waisman S."/>
            <person name="Latham S.M."/>
            <person name="Mourier T."/>
            <person name="Norton R."/>
            <person name="Quail M.A."/>
            <person name="Sanders M."/>
            <person name="Shanmugam D."/>
            <person name="Sohal A."/>
            <person name="Wasmuth J.D."/>
            <person name="Brunk B."/>
            <person name="Grigg M.E."/>
            <person name="Howard J.C."/>
            <person name="Parkinson J."/>
            <person name="Roos D.S."/>
            <person name="Trees A.J."/>
            <person name="Berriman M."/>
            <person name="Pain A."/>
            <person name="Wastling J.M."/>
        </authorList>
    </citation>
    <scope>NUCLEOTIDE SEQUENCE [LARGE SCALE GENOMIC DNA]</scope>
    <source>
        <strain evidence="4">Liverpool</strain>
    </source>
</reference>
<dbReference type="Gene3D" id="2.60.40.1320">
    <property type="entry name" value="SRS domain"/>
    <property type="match status" value="2"/>
</dbReference>
<dbReference type="AlphaFoldDB" id="F0VM86"/>
<accession>F0VM86</accession>
<keyword evidence="4" id="KW-1185">Reference proteome</keyword>
<proteinExistence type="predicted"/>
<dbReference type="PRINTS" id="PR01801">
    <property type="entry name" value="SURFCEANTIGN"/>
</dbReference>